<feature type="transmembrane region" description="Helical" evidence="8">
    <location>
        <begin position="484"/>
        <end position="503"/>
    </location>
</feature>
<evidence type="ECO:0000313" key="10">
    <source>
        <dbReference type="EMBL" id="TDT14522.1"/>
    </source>
</evidence>
<dbReference type="InterPro" id="IPR036259">
    <property type="entry name" value="MFS_trans_sf"/>
</dbReference>
<evidence type="ECO:0000256" key="5">
    <source>
        <dbReference type="ARBA" id="ARBA00022989"/>
    </source>
</evidence>
<organism evidence="10 11">
    <name type="scientific">Ilumatobacter fluminis</name>
    <dbReference type="NCBI Taxonomy" id="467091"/>
    <lineage>
        <taxon>Bacteria</taxon>
        <taxon>Bacillati</taxon>
        <taxon>Actinomycetota</taxon>
        <taxon>Acidimicrobiia</taxon>
        <taxon>Acidimicrobiales</taxon>
        <taxon>Ilumatobacteraceae</taxon>
        <taxon>Ilumatobacter</taxon>
    </lineage>
</organism>
<dbReference type="Pfam" id="PF07690">
    <property type="entry name" value="MFS_1"/>
    <property type="match status" value="1"/>
</dbReference>
<gene>
    <name evidence="10" type="ORF">BDK89_0077</name>
</gene>
<evidence type="ECO:0000256" key="8">
    <source>
        <dbReference type="SAM" id="Phobius"/>
    </source>
</evidence>
<keyword evidence="3" id="KW-1003">Cell membrane</keyword>
<comment type="subcellular location">
    <subcellularLocation>
        <location evidence="1">Cell membrane</location>
        <topology evidence="1">Multi-pass membrane protein</topology>
    </subcellularLocation>
</comment>
<evidence type="ECO:0000256" key="7">
    <source>
        <dbReference type="SAM" id="MobiDB-lite"/>
    </source>
</evidence>
<protein>
    <submittedName>
        <fullName evidence="10">EmrB/QacA subfamily drug resistance transporter</fullName>
    </submittedName>
</protein>
<accession>A0A4R7HUC7</accession>
<feature type="transmembrane region" description="Helical" evidence="8">
    <location>
        <begin position="116"/>
        <end position="137"/>
    </location>
</feature>
<dbReference type="PROSITE" id="PS50850">
    <property type="entry name" value="MFS"/>
    <property type="match status" value="1"/>
</dbReference>
<evidence type="ECO:0000256" key="1">
    <source>
        <dbReference type="ARBA" id="ARBA00004651"/>
    </source>
</evidence>
<dbReference type="Proteomes" id="UP000294558">
    <property type="component" value="Unassembled WGS sequence"/>
</dbReference>
<reference evidence="10 11" key="1">
    <citation type="submission" date="2019-03" db="EMBL/GenBank/DDBJ databases">
        <title>Sequencing the genomes of 1000 actinobacteria strains.</title>
        <authorList>
            <person name="Klenk H.-P."/>
        </authorList>
    </citation>
    <scope>NUCLEOTIDE SEQUENCE [LARGE SCALE GENOMIC DNA]</scope>
    <source>
        <strain evidence="10 11">DSM 18936</strain>
    </source>
</reference>
<dbReference type="PANTHER" id="PTHR42718">
    <property type="entry name" value="MAJOR FACILITATOR SUPERFAMILY MULTIDRUG TRANSPORTER MFSC"/>
    <property type="match status" value="1"/>
</dbReference>
<dbReference type="Gene3D" id="1.20.1250.20">
    <property type="entry name" value="MFS general substrate transporter like domains"/>
    <property type="match status" value="1"/>
</dbReference>
<feature type="transmembrane region" description="Helical" evidence="8">
    <location>
        <begin position="86"/>
        <end position="104"/>
    </location>
</feature>
<evidence type="ECO:0000256" key="6">
    <source>
        <dbReference type="ARBA" id="ARBA00023136"/>
    </source>
</evidence>
<dbReference type="InterPro" id="IPR004638">
    <property type="entry name" value="EmrB-like"/>
</dbReference>
<proteinExistence type="predicted"/>
<dbReference type="GO" id="GO:0022857">
    <property type="term" value="F:transmembrane transporter activity"/>
    <property type="evidence" value="ECO:0007669"/>
    <property type="project" value="InterPro"/>
</dbReference>
<feature type="transmembrane region" description="Helical" evidence="8">
    <location>
        <begin position="209"/>
        <end position="227"/>
    </location>
</feature>
<dbReference type="EMBL" id="SOAU01000001">
    <property type="protein sequence ID" value="TDT14522.1"/>
    <property type="molecule type" value="Genomic_DNA"/>
</dbReference>
<keyword evidence="11" id="KW-1185">Reference proteome</keyword>
<evidence type="ECO:0000256" key="2">
    <source>
        <dbReference type="ARBA" id="ARBA00022448"/>
    </source>
</evidence>
<keyword evidence="5 8" id="KW-1133">Transmembrane helix</keyword>
<feature type="transmembrane region" description="Helical" evidence="8">
    <location>
        <begin position="365"/>
        <end position="386"/>
    </location>
</feature>
<dbReference type="InterPro" id="IPR020846">
    <property type="entry name" value="MFS_dom"/>
</dbReference>
<dbReference type="OrthoDB" id="9781469at2"/>
<feature type="transmembrane region" description="Helical" evidence="8">
    <location>
        <begin position="280"/>
        <end position="300"/>
    </location>
</feature>
<evidence type="ECO:0000256" key="3">
    <source>
        <dbReference type="ARBA" id="ARBA00022475"/>
    </source>
</evidence>
<comment type="caution">
    <text evidence="10">The sequence shown here is derived from an EMBL/GenBank/DDBJ whole genome shotgun (WGS) entry which is preliminary data.</text>
</comment>
<feature type="region of interest" description="Disordered" evidence="7">
    <location>
        <begin position="513"/>
        <end position="533"/>
    </location>
</feature>
<keyword evidence="4 8" id="KW-0812">Transmembrane</keyword>
<evidence type="ECO:0000259" key="9">
    <source>
        <dbReference type="PROSITE" id="PS50850"/>
    </source>
</evidence>
<feature type="domain" description="Major facilitator superfamily (MFS) profile" evidence="9">
    <location>
        <begin position="21"/>
        <end position="507"/>
    </location>
</feature>
<evidence type="ECO:0000313" key="11">
    <source>
        <dbReference type="Proteomes" id="UP000294558"/>
    </source>
</evidence>
<dbReference type="RefSeq" id="WP_133867062.1">
    <property type="nucleotide sequence ID" value="NZ_SOAU01000001.1"/>
</dbReference>
<feature type="transmembrane region" description="Helical" evidence="8">
    <location>
        <begin position="149"/>
        <end position="169"/>
    </location>
</feature>
<evidence type="ECO:0000256" key="4">
    <source>
        <dbReference type="ARBA" id="ARBA00022692"/>
    </source>
</evidence>
<dbReference type="InterPro" id="IPR011701">
    <property type="entry name" value="MFS"/>
</dbReference>
<feature type="transmembrane region" description="Helical" evidence="8">
    <location>
        <begin position="239"/>
        <end position="259"/>
    </location>
</feature>
<keyword evidence="2" id="KW-0813">Transport</keyword>
<dbReference type="GO" id="GO:0005886">
    <property type="term" value="C:plasma membrane"/>
    <property type="evidence" value="ECO:0007669"/>
    <property type="project" value="UniProtKB-SubCell"/>
</dbReference>
<dbReference type="AlphaFoldDB" id="A0A4R7HUC7"/>
<feature type="transmembrane region" description="Helical" evidence="8">
    <location>
        <begin position="341"/>
        <end position="359"/>
    </location>
</feature>
<keyword evidence="6 8" id="KW-0472">Membrane</keyword>
<feature type="transmembrane region" description="Helical" evidence="8">
    <location>
        <begin position="55"/>
        <end position="74"/>
    </location>
</feature>
<dbReference type="CDD" id="cd17321">
    <property type="entry name" value="MFS_MMR_MDR_like"/>
    <property type="match status" value="1"/>
</dbReference>
<name>A0A4R7HUC7_9ACTN</name>
<dbReference type="PRINTS" id="PR01036">
    <property type="entry name" value="TCRTETB"/>
</dbReference>
<dbReference type="PANTHER" id="PTHR42718:SF42">
    <property type="entry name" value="EXPORT PROTEIN"/>
    <property type="match status" value="1"/>
</dbReference>
<dbReference type="Gene3D" id="1.20.1720.10">
    <property type="entry name" value="Multidrug resistance protein D"/>
    <property type="match status" value="1"/>
</dbReference>
<feature type="transmembrane region" description="Helical" evidence="8">
    <location>
        <begin position="20"/>
        <end position="43"/>
    </location>
</feature>
<feature type="transmembrane region" description="Helical" evidence="8">
    <location>
        <begin position="175"/>
        <end position="197"/>
    </location>
</feature>
<sequence>MHGSPDLDPIDPAIHERRWITLGVLCLSLLIIVMDNTILNVAIPSLMVDLGATNSQIQWIIDSYVLVFAGLLLTTGSLSDRFGRKGALQIGIVLFAIGSAAAAMSTTANQLIATRAFMGIGGALIMPATLSILTNVFRDPRERGRAIAIWAGFSGLGVAIGPMIGGFLLEHFSWHSVFWVNLPIGALALTLGVRYVPTSRDSKQRPLDPIGAVLSMVGLASLLFGIIEGPAKGWTDDIVIAGFAVGALAIAAFIAWELYTPNPMLQMTVFKNARFTAASLTITLVFFALFGSLFLMTQYWQLVHGYSPLEAGIRLLPHAATMMIVAPLSARLVEHVGTKRVVLTGLTLITTGLLLLSTIEADTPYVVVISFFVVMASGMGMTMAPATESVMGSLPRDMAGVGSAINDTTRQVGGALGVAIIGSVVSSMYAGRIDTIAGDLGLGAAATETAESSLGGAQQVAAELGDTTLFDDANVAFTEAMTNGMLLSAVIIIGTAIMAWKFLPARAAGPDTVPAATPGERPVEPTLAPSAGD</sequence>
<dbReference type="SUPFAM" id="SSF103473">
    <property type="entry name" value="MFS general substrate transporter"/>
    <property type="match status" value="1"/>
</dbReference>
<dbReference type="NCBIfam" id="TIGR00711">
    <property type="entry name" value="efflux_EmrB"/>
    <property type="match status" value="1"/>
</dbReference>